<proteinExistence type="predicted"/>
<feature type="region of interest" description="Disordered" evidence="1">
    <location>
        <begin position="140"/>
        <end position="162"/>
    </location>
</feature>
<dbReference type="InterPro" id="IPR008651">
    <property type="entry name" value="Uncharacterised_HicB"/>
</dbReference>
<reference evidence="2 3" key="1">
    <citation type="submission" date="2020-04" db="EMBL/GenBank/DDBJ databases">
        <title>Salinimonas sp. HHU 13199.</title>
        <authorList>
            <person name="Cui X."/>
            <person name="Zhang D."/>
        </authorList>
    </citation>
    <scope>NUCLEOTIDE SEQUENCE [LARGE SCALE GENOMIC DNA]</scope>
    <source>
        <strain evidence="2 3">HHU 13199</strain>
    </source>
</reference>
<evidence type="ECO:0000256" key="1">
    <source>
        <dbReference type="SAM" id="MobiDB-lite"/>
    </source>
</evidence>
<accession>A0ABR8LTD4</accession>
<dbReference type="SUPFAM" id="SSF143100">
    <property type="entry name" value="TTHA1013/TTHA0281-like"/>
    <property type="match status" value="1"/>
</dbReference>
<keyword evidence="3" id="KW-1185">Reference proteome</keyword>
<dbReference type="EMBL" id="JABBXD010000013">
    <property type="protein sequence ID" value="MBD3587435.1"/>
    <property type="molecule type" value="Genomic_DNA"/>
</dbReference>
<name>A0ABR8LTD4_9ALTE</name>
<dbReference type="InterPro" id="IPR010985">
    <property type="entry name" value="Ribbon_hlx_hlx"/>
</dbReference>
<dbReference type="Proteomes" id="UP000624419">
    <property type="component" value="Unassembled WGS sequence"/>
</dbReference>
<dbReference type="SUPFAM" id="SSF47598">
    <property type="entry name" value="Ribbon-helix-helix"/>
    <property type="match status" value="1"/>
</dbReference>
<feature type="compositionally biased region" description="Polar residues" evidence="1">
    <location>
        <begin position="150"/>
        <end position="162"/>
    </location>
</feature>
<dbReference type="Pfam" id="PF05534">
    <property type="entry name" value="HicB"/>
    <property type="match status" value="1"/>
</dbReference>
<comment type="caution">
    <text evidence="2">The sequence shown here is derived from an EMBL/GenBank/DDBJ whole genome shotgun (WGS) entry which is preliminary data.</text>
</comment>
<evidence type="ECO:0000313" key="3">
    <source>
        <dbReference type="Proteomes" id="UP000624419"/>
    </source>
</evidence>
<protein>
    <submittedName>
        <fullName evidence="2">Toxin-antitoxin system HicB family antitoxin</fullName>
    </submittedName>
</protein>
<organism evidence="2 3">
    <name type="scientific">Salinimonas profundi</name>
    <dbReference type="NCBI Taxonomy" id="2729140"/>
    <lineage>
        <taxon>Bacteria</taxon>
        <taxon>Pseudomonadati</taxon>
        <taxon>Pseudomonadota</taxon>
        <taxon>Gammaproteobacteria</taxon>
        <taxon>Alteromonadales</taxon>
        <taxon>Alteromonadaceae</taxon>
        <taxon>Alteromonas/Salinimonas group</taxon>
        <taxon>Salinimonas</taxon>
    </lineage>
</organism>
<dbReference type="Gene3D" id="3.30.160.250">
    <property type="match status" value="1"/>
</dbReference>
<gene>
    <name evidence="2" type="ORF">HHX48_16985</name>
</gene>
<sequence>MMDAMQYNITVRKGMFDGETCFEARVAELPDVAEYGDTYEEAYELALDSIETTAAIFAEKGKQMPAPIVSAEDFSGRVTLRLAKTLHRSLASVADQEGVSLNQHMVNVLSYYSGYCQGQVSTQQTKGYWATSAHYKAPTKSGARPKLRVVSTSSPQQQVGYS</sequence>
<dbReference type="InterPro" id="IPR035069">
    <property type="entry name" value="TTHA1013/TTHA0281-like"/>
</dbReference>
<evidence type="ECO:0000313" key="2">
    <source>
        <dbReference type="EMBL" id="MBD3587435.1"/>
    </source>
</evidence>
<dbReference type="RefSeq" id="WP_191026521.1">
    <property type="nucleotide sequence ID" value="NZ_JABBXD010000013.1"/>
</dbReference>